<dbReference type="InterPro" id="IPR044123">
    <property type="entry name" value="W2_eIF2B_epsilon"/>
</dbReference>
<reference evidence="3 4" key="1">
    <citation type="submission" date="2013-01" db="EMBL/GenBank/DDBJ databases">
        <authorList>
            <person name="Hannick L."/>
            <person name="Zafar N."/>
            <person name="Lorenzi H."/>
            <person name="Ali I.A."/>
            <person name="Petri W.P."/>
            <person name="Caler E."/>
        </authorList>
    </citation>
    <scope>NUCLEOTIDE SEQUENCE [LARGE SCALE GENOMIC DNA]</scope>
    <source>
        <strain evidence="4">HM3:IMSS-B</strain>
    </source>
</reference>
<dbReference type="PANTHER" id="PTHR45887">
    <property type="entry name" value="TRANSLATION INITIATION FACTOR EIF-2B SUBUNIT EPSILON"/>
    <property type="match status" value="1"/>
</dbReference>
<dbReference type="Pfam" id="PF02020">
    <property type="entry name" value="W2"/>
    <property type="match status" value="1"/>
</dbReference>
<gene>
    <name evidence="3" type="ORF">EHI8A_002070</name>
</gene>
<evidence type="ECO:0000256" key="1">
    <source>
        <dbReference type="SAM" id="MobiDB-lite"/>
    </source>
</evidence>
<dbReference type="CDD" id="cd11558">
    <property type="entry name" value="W2_eIF2B_epsilon"/>
    <property type="match status" value="1"/>
</dbReference>
<dbReference type="Proteomes" id="UP000030781">
    <property type="component" value="Unassembled WGS sequence"/>
</dbReference>
<evidence type="ECO:0000313" key="4">
    <source>
        <dbReference type="Proteomes" id="UP000030781"/>
    </source>
</evidence>
<sequence>MSETVSAIIEAFLLIGDPNGTKTTLEQLKSLDTSWEILEKFTTNCDEQVEILFYLCEFCDDFKYFEPTFIYILHALHENEVVSEDAIWKWKEDCSNSEDYSRFIELSQGFLTALKNAQNEEENGDEEEGDDDEYEYEEVEEDEE</sequence>
<accession>M3S2K3</accession>
<dbReference type="SMART" id="SM00515">
    <property type="entry name" value="eIF5C"/>
    <property type="match status" value="1"/>
</dbReference>
<dbReference type="PROSITE" id="PS51363">
    <property type="entry name" value="W2"/>
    <property type="match status" value="1"/>
</dbReference>
<keyword evidence="3" id="KW-0648">Protein biosynthesis</keyword>
<name>M3S2K3_ENTH1</name>
<dbReference type="VEuPathDB" id="AmoebaDB:EHI8A_002070"/>
<feature type="compositionally biased region" description="Acidic residues" evidence="1">
    <location>
        <begin position="119"/>
        <end position="144"/>
    </location>
</feature>
<dbReference type="GO" id="GO:0005851">
    <property type="term" value="C:eukaryotic translation initiation factor 2B complex"/>
    <property type="evidence" value="ECO:0007669"/>
    <property type="project" value="TreeGrafter"/>
</dbReference>
<dbReference type="GO" id="GO:0005085">
    <property type="term" value="F:guanyl-nucleotide exchange factor activity"/>
    <property type="evidence" value="ECO:0007669"/>
    <property type="project" value="InterPro"/>
</dbReference>
<feature type="domain" description="W2" evidence="2">
    <location>
        <begin position="1"/>
        <end position="124"/>
    </location>
</feature>
<dbReference type="Gene3D" id="1.25.40.180">
    <property type="match status" value="1"/>
</dbReference>
<dbReference type="SUPFAM" id="SSF48371">
    <property type="entry name" value="ARM repeat"/>
    <property type="match status" value="1"/>
</dbReference>
<dbReference type="InterPro" id="IPR016024">
    <property type="entry name" value="ARM-type_fold"/>
</dbReference>
<dbReference type="AlphaFoldDB" id="M3S2K3"/>
<dbReference type="InterPro" id="IPR003307">
    <property type="entry name" value="W2_domain"/>
</dbReference>
<evidence type="ECO:0000259" key="2">
    <source>
        <dbReference type="PROSITE" id="PS51363"/>
    </source>
</evidence>
<dbReference type="GO" id="GO:0003743">
    <property type="term" value="F:translation initiation factor activity"/>
    <property type="evidence" value="ECO:0007669"/>
    <property type="project" value="UniProtKB-KW"/>
</dbReference>
<dbReference type="PANTHER" id="PTHR45887:SF1">
    <property type="entry name" value="TRANSLATION INITIATION FACTOR EIF-2B SUBUNIT EPSILON"/>
    <property type="match status" value="1"/>
</dbReference>
<dbReference type="EMBL" id="KB611392">
    <property type="protein sequence ID" value="EMH73029.1"/>
    <property type="molecule type" value="Genomic_DNA"/>
</dbReference>
<evidence type="ECO:0000313" key="3">
    <source>
        <dbReference type="EMBL" id="EMH73029.1"/>
    </source>
</evidence>
<protein>
    <submittedName>
        <fullName evidence="3">Translation initiation factor eIF-2B epsilon subunit, putative</fullName>
    </submittedName>
</protein>
<feature type="region of interest" description="Disordered" evidence="1">
    <location>
        <begin position="115"/>
        <end position="144"/>
    </location>
</feature>
<proteinExistence type="predicted"/>
<keyword evidence="3" id="KW-0396">Initiation factor</keyword>
<organism evidence="3 4">
    <name type="scientific">Entamoeba histolytica HM-1:IMSS-B</name>
    <dbReference type="NCBI Taxonomy" id="885319"/>
    <lineage>
        <taxon>Eukaryota</taxon>
        <taxon>Amoebozoa</taxon>
        <taxon>Evosea</taxon>
        <taxon>Archamoebae</taxon>
        <taxon>Mastigamoebida</taxon>
        <taxon>Entamoebidae</taxon>
        <taxon>Entamoeba</taxon>
    </lineage>
</organism>
<dbReference type="GO" id="GO:0031369">
    <property type="term" value="F:translation initiation factor binding"/>
    <property type="evidence" value="ECO:0007669"/>
    <property type="project" value="InterPro"/>
</dbReference>
<dbReference type="InterPro" id="IPR051956">
    <property type="entry name" value="eIF2B_epsilon"/>
</dbReference>